<evidence type="ECO:0000259" key="3">
    <source>
        <dbReference type="SMART" id="SM01217"/>
    </source>
</evidence>
<dbReference type="GO" id="GO:0005975">
    <property type="term" value="P:carbohydrate metabolic process"/>
    <property type="evidence" value="ECO:0007669"/>
    <property type="project" value="InterPro"/>
</dbReference>
<comment type="caution">
    <text evidence="4">The sequence shown here is derived from an EMBL/GenBank/DDBJ whole genome shotgun (WGS) entry which is preliminary data.</text>
</comment>
<dbReference type="InterPro" id="IPR002772">
    <property type="entry name" value="Glyco_hydro_3_C"/>
</dbReference>
<evidence type="ECO:0000256" key="1">
    <source>
        <dbReference type="ARBA" id="ARBA00005336"/>
    </source>
</evidence>
<dbReference type="PANTHER" id="PTHR42715">
    <property type="entry name" value="BETA-GLUCOSIDASE"/>
    <property type="match status" value="1"/>
</dbReference>
<feature type="domain" description="Fibronectin type III-like" evidence="3">
    <location>
        <begin position="372"/>
        <end position="441"/>
    </location>
</feature>
<dbReference type="Pfam" id="PF14310">
    <property type="entry name" value="Fn3-like"/>
    <property type="match status" value="1"/>
</dbReference>
<dbReference type="InterPro" id="IPR013783">
    <property type="entry name" value="Ig-like_fold"/>
</dbReference>
<proteinExistence type="inferred from homology"/>
<dbReference type="Gene3D" id="3.20.20.300">
    <property type="entry name" value="Glycoside hydrolase, family 3, N-terminal domain"/>
    <property type="match status" value="1"/>
</dbReference>
<dbReference type="SUPFAM" id="SSF52279">
    <property type="entry name" value="Beta-D-glucan exohydrolase, C-terminal domain"/>
    <property type="match status" value="1"/>
</dbReference>
<sequence length="447" mass="48306">MLADRHQVAASLRDAVDLATDASLDIASVGGPEHAQLLYDLVEKGTVSEERLDESTYRVLELKFELGLFDDPYVPPKLASETVGSSEHRAVARDAASESVTLLQNRNDVLPLNGEDDVFVTGPNADSIDNLLGGWTVYGVDDSQGQTIYGGLVSASGPEMTVDYETGIVSDVTLQPDEIAERAAAADTAIVVLGEPWYLHEFGPKSITDSSSGFPTRNQLKLPDVQKELLETVCETGTPVVLLVITGRPLVLTDVVDQVSGLLVGFFPGIEGGGAIADILLGRTNPSGRLPISFPRTIGDLPVRHDWLPHPSPIGSQEHLPSYNPLFEFGYGLSYTEFTYKSLEVSDRRVLADDGLSVEVTVTNTGNRSGTETVQLFGQHLQSSVVTPVRELLAFTKIDIAPGETETALFELDSEDLAVVRPDGSRVVESVPFELYVNELSREITIR</sequence>
<dbReference type="EMBL" id="AOMB01000036">
    <property type="protein sequence ID" value="EMA37181.1"/>
    <property type="molecule type" value="Genomic_DNA"/>
</dbReference>
<dbReference type="PATRIC" id="fig|1132509.6.peg.3064"/>
<evidence type="ECO:0000313" key="4">
    <source>
        <dbReference type="EMBL" id="EMA37181.1"/>
    </source>
</evidence>
<dbReference type="AlphaFoldDB" id="M0LUQ3"/>
<dbReference type="InterPro" id="IPR026891">
    <property type="entry name" value="Fn3-like"/>
</dbReference>
<dbReference type="Gene3D" id="3.40.50.1700">
    <property type="entry name" value="Glycoside hydrolase family 3 C-terminal domain"/>
    <property type="match status" value="1"/>
</dbReference>
<dbReference type="GO" id="GO:0004553">
    <property type="term" value="F:hydrolase activity, hydrolyzing O-glycosyl compounds"/>
    <property type="evidence" value="ECO:0007669"/>
    <property type="project" value="InterPro"/>
</dbReference>
<dbReference type="InterPro" id="IPR017853">
    <property type="entry name" value="GH"/>
</dbReference>
<gene>
    <name evidence="4" type="ORF">C447_13227</name>
</gene>
<keyword evidence="5" id="KW-1185">Reference proteome</keyword>
<protein>
    <submittedName>
        <fullName evidence="4">Xylosidase/arabinosidase</fullName>
    </submittedName>
</protein>
<dbReference type="Pfam" id="PF01915">
    <property type="entry name" value="Glyco_hydro_3_C"/>
    <property type="match status" value="1"/>
</dbReference>
<dbReference type="SUPFAM" id="SSF51445">
    <property type="entry name" value="(Trans)glycosidases"/>
    <property type="match status" value="1"/>
</dbReference>
<dbReference type="eggNOG" id="arCOG04634">
    <property type="taxonomic scope" value="Archaea"/>
</dbReference>
<dbReference type="Proteomes" id="UP000011566">
    <property type="component" value="Unassembled WGS sequence"/>
</dbReference>
<dbReference type="PANTHER" id="PTHR42715:SF10">
    <property type="entry name" value="BETA-GLUCOSIDASE"/>
    <property type="match status" value="1"/>
</dbReference>
<evidence type="ECO:0000256" key="2">
    <source>
        <dbReference type="ARBA" id="ARBA00022801"/>
    </source>
</evidence>
<organism evidence="4 5">
    <name type="scientific">Halococcus hamelinensis 100A6</name>
    <dbReference type="NCBI Taxonomy" id="1132509"/>
    <lineage>
        <taxon>Archaea</taxon>
        <taxon>Methanobacteriati</taxon>
        <taxon>Methanobacteriota</taxon>
        <taxon>Stenosarchaea group</taxon>
        <taxon>Halobacteria</taxon>
        <taxon>Halobacteriales</taxon>
        <taxon>Halococcaceae</taxon>
        <taxon>Halococcus</taxon>
    </lineage>
</organism>
<accession>M0LUQ3</accession>
<dbReference type="InterPro" id="IPR050288">
    <property type="entry name" value="Cellulose_deg_GH3"/>
</dbReference>
<comment type="similarity">
    <text evidence="1">Belongs to the glycosyl hydrolase 3 family.</text>
</comment>
<dbReference type="Gene3D" id="2.60.40.10">
    <property type="entry name" value="Immunoglobulins"/>
    <property type="match status" value="1"/>
</dbReference>
<name>M0LUQ3_9EURY</name>
<dbReference type="InterPro" id="IPR036881">
    <property type="entry name" value="Glyco_hydro_3_C_sf"/>
</dbReference>
<dbReference type="InterPro" id="IPR036962">
    <property type="entry name" value="Glyco_hydro_3_N_sf"/>
</dbReference>
<dbReference type="SMART" id="SM01217">
    <property type="entry name" value="Fn3_like"/>
    <property type="match status" value="1"/>
</dbReference>
<keyword evidence="2" id="KW-0378">Hydrolase</keyword>
<reference evidence="4 5" key="1">
    <citation type="journal article" date="2014" name="PLoS Genet.">
        <title>Phylogenetically driven sequencing of extremely halophilic archaea reveals strategies for static and dynamic osmo-response.</title>
        <authorList>
            <person name="Becker E.A."/>
            <person name="Seitzer P.M."/>
            <person name="Tritt A."/>
            <person name="Larsen D."/>
            <person name="Krusor M."/>
            <person name="Yao A.I."/>
            <person name="Wu D."/>
            <person name="Madern D."/>
            <person name="Eisen J.A."/>
            <person name="Darling A.E."/>
            <person name="Facciotti M.T."/>
        </authorList>
    </citation>
    <scope>NUCLEOTIDE SEQUENCE [LARGE SCALE GENOMIC DNA]</scope>
    <source>
        <strain evidence="4 5">100A6</strain>
    </source>
</reference>
<evidence type="ECO:0000313" key="5">
    <source>
        <dbReference type="Proteomes" id="UP000011566"/>
    </source>
</evidence>